<keyword evidence="1" id="KW-1133">Transmembrane helix</keyword>
<keyword evidence="1" id="KW-0472">Membrane</keyword>
<name>A0A7J7EVS0_DICBM</name>
<organism evidence="2 3">
    <name type="scientific">Diceros bicornis minor</name>
    <name type="common">South-central black rhinoceros</name>
    <dbReference type="NCBI Taxonomy" id="77932"/>
    <lineage>
        <taxon>Eukaryota</taxon>
        <taxon>Metazoa</taxon>
        <taxon>Chordata</taxon>
        <taxon>Craniata</taxon>
        <taxon>Vertebrata</taxon>
        <taxon>Euteleostomi</taxon>
        <taxon>Mammalia</taxon>
        <taxon>Eutheria</taxon>
        <taxon>Laurasiatheria</taxon>
        <taxon>Perissodactyla</taxon>
        <taxon>Rhinocerotidae</taxon>
        <taxon>Diceros</taxon>
    </lineage>
</organism>
<evidence type="ECO:0000313" key="2">
    <source>
        <dbReference type="EMBL" id="KAF5919694.1"/>
    </source>
</evidence>
<keyword evidence="3" id="KW-1185">Reference proteome</keyword>
<proteinExistence type="predicted"/>
<accession>A0A7J7EVS0</accession>
<gene>
    <name evidence="2" type="ORF">HPG69_000295</name>
</gene>
<dbReference type="Proteomes" id="UP000551758">
    <property type="component" value="Unassembled WGS sequence"/>
</dbReference>
<dbReference type="SUPFAM" id="SSF53474">
    <property type="entry name" value="alpha/beta-Hydrolases"/>
    <property type="match status" value="1"/>
</dbReference>
<evidence type="ECO:0000256" key="1">
    <source>
        <dbReference type="SAM" id="Phobius"/>
    </source>
</evidence>
<dbReference type="AlphaFoldDB" id="A0A7J7EVS0"/>
<feature type="transmembrane region" description="Helical" evidence="1">
    <location>
        <begin position="95"/>
        <end position="117"/>
    </location>
</feature>
<dbReference type="InterPro" id="IPR029058">
    <property type="entry name" value="AB_hydrolase_fold"/>
</dbReference>
<keyword evidence="1" id="KW-0812">Transmembrane</keyword>
<reference evidence="2 3" key="1">
    <citation type="journal article" date="2020" name="Mol. Biol. Evol.">
        <title>Interspecific Gene Flow and the Evolution of Specialization in Black and White Rhinoceros.</title>
        <authorList>
            <person name="Moodley Y."/>
            <person name="Westbury M.V."/>
            <person name="Russo I.M."/>
            <person name="Gopalakrishnan S."/>
            <person name="Rakotoarivelo A."/>
            <person name="Olsen R.A."/>
            <person name="Prost S."/>
            <person name="Tunstall T."/>
            <person name="Ryder O.A."/>
            <person name="Dalen L."/>
            <person name="Bruford M.W."/>
        </authorList>
    </citation>
    <scope>NUCLEOTIDE SEQUENCE [LARGE SCALE GENOMIC DNA]</scope>
    <source>
        <strain evidence="2">SBR-YM</strain>
        <tissue evidence="2">Skin</tissue>
    </source>
</reference>
<dbReference type="EMBL" id="JACDTQ010002243">
    <property type="protein sequence ID" value="KAF5919694.1"/>
    <property type="molecule type" value="Genomic_DNA"/>
</dbReference>
<protein>
    <submittedName>
        <fullName evidence="2">Uncharacterized protein</fullName>
    </submittedName>
</protein>
<dbReference type="Gene3D" id="3.40.50.1820">
    <property type="entry name" value="alpha/beta hydrolase"/>
    <property type="match status" value="1"/>
</dbReference>
<comment type="caution">
    <text evidence="2">The sequence shown here is derived from an EMBL/GenBank/DDBJ whole genome shotgun (WGS) entry which is preliminary data.</text>
</comment>
<sequence length="121" mass="13807">MFDASWLSGDENWDMGQRFERYLKCKSDSGVSQAGSEMAVWRRWSQGWGVCGKVQGHWKEGATEEEKVLSRKMMRHWANFARTGFPSTSAISPEIISFILCLATLWNQLCLLMFYGLGNDA</sequence>
<evidence type="ECO:0000313" key="3">
    <source>
        <dbReference type="Proteomes" id="UP000551758"/>
    </source>
</evidence>